<evidence type="ECO:0000256" key="1">
    <source>
        <dbReference type="SAM" id="Phobius"/>
    </source>
</evidence>
<dbReference type="EMBL" id="CP003065">
    <property type="protein sequence ID" value="AEV66783.1"/>
    <property type="molecule type" value="Genomic_DNA"/>
</dbReference>
<sequence length="280" mass="32279">MNNSYLGFLLISLPEAFLIGILSILSVGKFSFFSENKKNIIRILIYAIISAALSLYFHNRVSGEESLLVYILITPLLFIFLLKLKLYESIIASIFGLALQVITEVLWLSFAQPFIASNIDFIYSNTILLFLLSLPTRMLQLALIILSYKFRIKIIDFERKDVKKKEYYIQIIVYVLSVSTLVFLAFLLTKMVIFGDPNEVLSIDGSLIRINIYLILFVIIILTLAVKNTTDYYKNKNKLNTNEFLQNITYISNLINEENITEAKDAIERLKTHLIINKNY</sequence>
<gene>
    <name evidence="2" type="ordered locus">Clocl_0025</name>
</gene>
<dbReference type="KEGG" id="ccl:Clocl_0025"/>
<proteinExistence type="predicted"/>
<evidence type="ECO:0000313" key="2">
    <source>
        <dbReference type="EMBL" id="AEV66783.1"/>
    </source>
</evidence>
<organism evidence="2 3">
    <name type="scientific">Acetivibrio clariflavus (strain DSM 19732 / NBRC 101661 / EBR45)</name>
    <name type="common">Clostridium clariflavum</name>
    <dbReference type="NCBI Taxonomy" id="720554"/>
    <lineage>
        <taxon>Bacteria</taxon>
        <taxon>Bacillati</taxon>
        <taxon>Bacillota</taxon>
        <taxon>Clostridia</taxon>
        <taxon>Eubacteriales</taxon>
        <taxon>Oscillospiraceae</taxon>
        <taxon>Acetivibrio</taxon>
    </lineage>
</organism>
<keyword evidence="1" id="KW-0812">Transmembrane</keyword>
<dbReference type="Proteomes" id="UP000005435">
    <property type="component" value="Chromosome"/>
</dbReference>
<keyword evidence="1" id="KW-0472">Membrane</keyword>
<reference evidence="3" key="1">
    <citation type="submission" date="2011-12" db="EMBL/GenBank/DDBJ databases">
        <title>Complete sequence of Clostridium clariflavum DSM 19732.</title>
        <authorList>
            <consortium name="US DOE Joint Genome Institute"/>
            <person name="Lucas S."/>
            <person name="Han J."/>
            <person name="Lapidus A."/>
            <person name="Cheng J.-F."/>
            <person name="Goodwin L."/>
            <person name="Pitluck S."/>
            <person name="Peters L."/>
            <person name="Teshima H."/>
            <person name="Detter J.C."/>
            <person name="Han C."/>
            <person name="Tapia R."/>
            <person name="Land M."/>
            <person name="Hauser L."/>
            <person name="Kyrpides N."/>
            <person name="Ivanova N."/>
            <person name="Pagani I."/>
            <person name="Kitzmiller T."/>
            <person name="Lynd L."/>
            <person name="Izquierdo J."/>
            <person name="Woyke T."/>
        </authorList>
    </citation>
    <scope>NUCLEOTIDE SEQUENCE [LARGE SCALE GENOMIC DNA]</scope>
    <source>
        <strain evidence="3">DSM 19732 / NBRC 101661 / EBR45</strain>
    </source>
</reference>
<feature type="transmembrane region" description="Helical" evidence="1">
    <location>
        <begin position="40"/>
        <end position="61"/>
    </location>
</feature>
<dbReference type="AlphaFoldDB" id="G8LYR5"/>
<evidence type="ECO:0000313" key="3">
    <source>
        <dbReference type="Proteomes" id="UP000005435"/>
    </source>
</evidence>
<dbReference type="eggNOG" id="ENOG5033QXM">
    <property type="taxonomic scope" value="Bacteria"/>
</dbReference>
<protein>
    <submittedName>
        <fullName evidence="2">Uncharacterized protein</fullName>
    </submittedName>
</protein>
<dbReference type="STRING" id="720554.Clocl_0025"/>
<keyword evidence="1" id="KW-1133">Transmembrane helix</keyword>
<accession>G8LYR5</accession>
<feature type="transmembrane region" description="Helical" evidence="1">
    <location>
        <begin position="91"/>
        <end position="110"/>
    </location>
</feature>
<dbReference type="HOGENOM" id="CLU_992886_0_0_9"/>
<feature type="transmembrane region" description="Helical" evidence="1">
    <location>
        <begin position="167"/>
        <end position="188"/>
    </location>
</feature>
<feature type="transmembrane region" description="Helical" evidence="1">
    <location>
        <begin position="6"/>
        <end position="28"/>
    </location>
</feature>
<name>G8LYR5_ACECE</name>
<feature type="transmembrane region" description="Helical" evidence="1">
    <location>
        <begin position="122"/>
        <end position="146"/>
    </location>
</feature>
<keyword evidence="3" id="KW-1185">Reference proteome</keyword>
<feature type="transmembrane region" description="Helical" evidence="1">
    <location>
        <begin position="67"/>
        <end position="84"/>
    </location>
</feature>
<feature type="transmembrane region" description="Helical" evidence="1">
    <location>
        <begin position="208"/>
        <end position="226"/>
    </location>
</feature>
<reference evidence="2 3" key="2">
    <citation type="journal article" date="2012" name="Stand. Genomic Sci.">
        <title>Complete Genome Sequence of Clostridium clariflavum DSM 19732.</title>
        <authorList>
            <person name="Izquierdo J.A."/>
            <person name="Goodwin L."/>
            <person name="Davenport K.W."/>
            <person name="Teshima H."/>
            <person name="Bruce D."/>
            <person name="Detter C."/>
            <person name="Tapia R."/>
            <person name="Han S."/>
            <person name="Land M."/>
            <person name="Hauser L."/>
            <person name="Jeffries C.D."/>
            <person name="Han J."/>
            <person name="Pitluck S."/>
            <person name="Nolan M."/>
            <person name="Chen A."/>
            <person name="Huntemann M."/>
            <person name="Mavromatis K."/>
            <person name="Mikhailova N."/>
            <person name="Liolios K."/>
            <person name="Woyke T."/>
            <person name="Lynd L.R."/>
        </authorList>
    </citation>
    <scope>NUCLEOTIDE SEQUENCE [LARGE SCALE GENOMIC DNA]</scope>
    <source>
        <strain evidence="3">DSM 19732 / NBRC 101661 / EBR45</strain>
    </source>
</reference>